<name>A0A857GKN1_9GAMM</name>
<dbReference type="Pfam" id="PF11726">
    <property type="entry name" value="YagK_YfjJ_C"/>
    <property type="match status" value="1"/>
</dbReference>
<dbReference type="Proteomes" id="UP000463949">
    <property type="component" value="Chromosome"/>
</dbReference>
<dbReference type="KEGG" id="hmd:CTT34_09110"/>
<reference evidence="2 3" key="1">
    <citation type="submission" date="2017-10" db="EMBL/GenBank/DDBJ databases">
        <title>Coral associated bacteria.</title>
        <authorList>
            <person name="Wang X."/>
        </authorList>
    </citation>
    <scope>NUCLEOTIDE SEQUENCE [LARGE SCALE GENOMIC DNA]</scope>
    <source>
        <strain evidence="2 3">SCSIO 43005</strain>
    </source>
</reference>
<organism evidence="2 3">
    <name type="scientific">Vreelandella aquamarina</name>
    <dbReference type="NCBI Taxonomy" id="77097"/>
    <lineage>
        <taxon>Bacteria</taxon>
        <taxon>Pseudomonadati</taxon>
        <taxon>Pseudomonadota</taxon>
        <taxon>Gammaproteobacteria</taxon>
        <taxon>Oceanospirillales</taxon>
        <taxon>Halomonadaceae</taxon>
        <taxon>Vreelandella</taxon>
    </lineage>
</organism>
<evidence type="ECO:0000313" key="2">
    <source>
        <dbReference type="EMBL" id="QHD49833.1"/>
    </source>
</evidence>
<protein>
    <recommendedName>
        <fullName evidence="1">YagK/YfjJ C-terminal domain-containing protein</fullName>
    </recommendedName>
</protein>
<evidence type="ECO:0000313" key="3">
    <source>
        <dbReference type="Proteomes" id="UP000463949"/>
    </source>
</evidence>
<sequence length="234" mass="27003">MNTAIYNVGQQLRKRHPENPALKLWWENYYHGMWVQTQKGPLIENYLIKLLDVMSKARKDCNRIFAVRIDLHFPSGIQTGVIDLQNTIISTFMYHFQLELDQASTKYTHKLRNVWCREQGSSVNPHFHLLLLLNGDAYNGLGYMDKTPSGDYEYNNLFHRIVRAWSRAINYAQECMEGLIQVPKKPVINELATWFFHSNDQAAFAEVFGAASYLCKAATKPIGQGVHCFDGSRK</sequence>
<gene>
    <name evidence="2" type="ORF">CTT34_09110</name>
</gene>
<dbReference type="OrthoDB" id="5701642at2"/>
<dbReference type="InterPro" id="IPR057271">
    <property type="entry name" value="YagK_YfjJ_C"/>
</dbReference>
<evidence type="ECO:0000259" key="1">
    <source>
        <dbReference type="Pfam" id="PF11726"/>
    </source>
</evidence>
<accession>A0A857GKN1</accession>
<dbReference type="AlphaFoldDB" id="A0A857GKN1"/>
<dbReference type="RefSeq" id="WP_159342139.1">
    <property type="nucleotide sequence ID" value="NZ_CP024621.1"/>
</dbReference>
<dbReference type="EMBL" id="CP024621">
    <property type="protein sequence ID" value="QHD49833.1"/>
    <property type="molecule type" value="Genomic_DNA"/>
</dbReference>
<feature type="domain" description="YagK/YfjJ C-terminal" evidence="1">
    <location>
        <begin position="62"/>
        <end position="229"/>
    </location>
</feature>
<proteinExistence type="predicted"/>